<evidence type="ECO:0000256" key="3">
    <source>
        <dbReference type="ARBA" id="ARBA00011881"/>
    </source>
</evidence>
<evidence type="ECO:0000256" key="6">
    <source>
        <dbReference type="ARBA" id="ARBA00022676"/>
    </source>
</evidence>
<sequence length="459" mass="51956">MGQLVVVSNRIALPVNGKSSAGGLAVGILDALKKYGGLWFGWNGEIAEISGEEEPVTLISHEGISYASFSLNQNDYDLYYSQYSNTVIWPAFHYRLDLVDYQRTAWEGYCRVNKLLAERLTPLLNDDDIVWAHDYHLLPFAAELRKAGKNPPIGFFLHIPFPAPDVFNVLPDHKIILEMLCSYDLLGFQTENDKHAFLSSLSKVTELSTTEEGRYQAFGRTFSVACYPIGIEPDSIQRIASGPLPPKMVAIREELGDAKNIIACERLDYSKGLPERFLAYEALLEHYPHHRGHIRYTQIAPTSRGEVQAYQKIRHKLETEAGRINGKYGTLSWTPLYYLNQHFDRRLLMKIFRLTDIALITPLRDGMNLVAKEYVAAQDPENPGVLILSRFAGAACELTSALIVNPYDRGEVAAAIDQAMTMPLSERIERYQQMMAVLTHQTIDRWRDVFLQDLRSLAV</sequence>
<dbReference type="EC" id="2.4.1.15" evidence="4 9"/>
<comment type="caution">
    <text evidence="10">The sequence shown here is derived from an EMBL/GenBank/DDBJ whole genome shotgun (WGS) entry which is preliminary data.</text>
</comment>
<evidence type="ECO:0000256" key="4">
    <source>
        <dbReference type="ARBA" id="ARBA00012538"/>
    </source>
</evidence>
<dbReference type="SUPFAM" id="SSF53756">
    <property type="entry name" value="UDP-Glycosyltransferase/glycogen phosphorylase"/>
    <property type="match status" value="1"/>
</dbReference>
<keyword evidence="7 9" id="KW-0808">Transferase</keyword>
<dbReference type="NCBIfam" id="NF007513">
    <property type="entry name" value="PRK10117.1"/>
    <property type="match status" value="1"/>
</dbReference>
<dbReference type="GO" id="GO:0003825">
    <property type="term" value="F:alpha,alpha-trehalose-phosphate synthase (UDP-forming) activity"/>
    <property type="evidence" value="ECO:0007669"/>
    <property type="project" value="UniProtKB-EC"/>
</dbReference>
<dbReference type="Gene3D" id="3.40.50.2000">
    <property type="entry name" value="Glycogen Phosphorylase B"/>
    <property type="match status" value="2"/>
</dbReference>
<evidence type="ECO:0000313" key="10">
    <source>
        <dbReference type="EMBL" id="MFC6377421.1"/>
    </source>
</evidence>
<evidence type="ECO:0000256" key="2">
    <source>
        <dbReference type="ARBA" id="ARBA00008799"/>
    </source>
</evidence>
<dbReference type="InterPro" id="IPR001830">
    <property type="entry name" value="Glyco_trans_20"/>
</dbReference>
<comment type="similarity">
    <text evidence="2 9">Belongs to the glycosyltransferase 20 family.</text>
</comment>
<comment type="function">
    <text evidence="9">Probably involved in the osmoprotection via the biosynthesis of trehalose. Catalyzes the transfer of glucose from UDP-alpha-D-glucose (UDP-Glc) to D-glucose 6-phosphate (Glc-6-P) to form trehalose-6-phosphate. Acts with retention of the anomeric configuration of the UDP-sugar donor.</text>
</comment>
<dbReference type="PANTHER" id="PTHR10788:SF106">
    <property type="entry name" value="BCDNA.GH08860"/>
    <property type="match status" value="1"/>
</dbReference>
<dbReference type="EMBL" id="JBHSUB010000006">
    <property type="protein sequence ID" value="MFC6377421.1"/>
    <property type="molecule type" value="Genomic_DNA"/>
</dbReference>
<evidence type="ECO:0000256" key="8">
    <source>
        <dbReference type="ARBA" id="ARBA00048039"/>
    </source>
</evidence>
<dbReference type="PANTHER" id="PTHR10788">
    <property type="entry name" value="TREHALOSE-6-PHOSPHATE SYNTHASE"/>
    <property type="match status" value="1"/>
</dbReference>
<proteinExistence type="inferred from homology"/>
<dbReference type="CDD" id="cd03788">
    <property type="entry name" value="GT20_TPS"/>
    <property type="match status" value="1"/>
</dbReference>
<evidence type="ECO:0000256" key="5">
    <source>
        <dbReference type="ARBA" id="ARBA00018539"/>
    </source>
</evidence>
<dbReference type="InterPro" id="IPR012766">
    <property type="entry name" value="Trehalose_OtsA"/>
</dbReference>
<dbReference type="Proteomes" id="UP001596230">
    <property type="component" value="Unassembled WGS sequence"/>
</dbReference>
<name>A0ABW1VUJ5_9GAMM</name>
<evidence type="ECO:0000256" key="7">
    <source>
        <dbReference type="ARBA" id="ARBA00022679"/>
    </source>
</evidence>
<protein>
    <recommendedName>
        <fullName evidence="5 9">Trehalose-6-phosphate synthase</fullName>
        <ecNumber evidence="4 9">2.4.1.15</ecNumber>
    </recommendedName>
    <alternativeName>
        <fullName evidence="9">Osmoregulatory trehalose synthesis protein A</fullName>
    </alternativeName>
    <alternativeName>
        <fullName evidence="9">UDP-glucose-glucosephosphate glucosyltransferase</fullName>
    </alternativeName>
</protein>
<organism evidence="10 11">
    <name type="scientific">Tatumella terrea</name>
    <dbReference type="NCBI Taxonomy" id="419007"/>
    <lineage>
        <taxon>Bacteria</taxon>
        <taxon>Pseudomonadati</taxon>
        <taxon>Pseudomonadota</taxon>
        <taxon>Gammaproteobacteria</taxon>
        <taxon>Enterobacterales</taxon>
        <taxon>Erwiniaceae</taxon>
        <taxon>Tatumella</taxon>
    </lineage>
</organism>
<comment type="subunit">
    <text evidence="3 9">Homotetramer.</text>
</comment>
<accession>A0ABW1VUJ5</accession>
<evidence type="ECO:0000256" key="1">
    <source>
        <dbReference type="ARBA" id="ARBA00005199"/>
    </source>
</evidence>
<comment type="catalytic activity">
    <reaction evidence="8 9">
        <text>D-glucose 6-phosphate + UDP-alpha-D-glucose = alpha,alpha-trehalose 6-phosphate + UDP + H(+)</text>
        <dbReference type="Rhea" id="RHEA:18889"/>
        <dbReference type="ChEBI" id="CHEBI:15378"/>
        <dbReference type="ChEBI" id="CHEBI:58223"/>
        <dbReference type="ChEBI" id="CHEBI:58429"/>
        <dbReference type="ChEBI" id="CHEBI:58885"/>
        <dbReference type="ChEBI" id="CHEBI:61548"/>
        <dbReference type="EC" id="2.4.1.15"/>
    </reaction>
</comment>
<keyword evidence="11" id="KW-1185">Reference proteome</keyword>
<gene>
    <name evidence="10" type="primary">otsA</name>
    <name evidence="10" type="ORF">ACFP9W_04860</name>
</gene>
<dbReference type="Pfam" id="PF00982">
    <property type="entry name" value="Glyco_transf_20"/>
    <property type="match status" value="1"/>
</dbReference>
<evidence type="ECO:0000313" key="11">
    <source>
        <dbReference type="Proteomes" id="UP001596230"/>
    </source>
</evidence>
<evidence type="ECO:0000256" key="9">
    <source>
        <dbReference type="RuleBase" id="RU362045"/>
    </source>
</evidence>
<comment type="pathway">
    <text evidence="1 9">Glycan biosynthesis; trehalose biosynthesis.</text>
</comment>
<dbReference type="NCBIfam" id="TIGR02400">
    <property type="entry name" value="trehalose_OtsA"/>
    <property type="match status" value="1"/>
</dbReference>
<dbReference type="RefSeq" id="WP_385946884.1">
    <property type="nucleotide sequence ID" value="NZ_JBHSUB010000006.1"/>
</dbReference>
<reference evidence="11" key="1">
    <citation type="journal article" date="2019" name="Int. J. Syst. Evol. Microbiol.">
        <title>The Global Catalogue of Microorganisms (GCM) 10K type strain sequencing project: providing services to taxonomists for standard genome sequencing and annotation.</title>
        <authorList>
            <consortium name="The Broad Institute Genomics Platform"/>
            <consortium name="The Broad Institute Genome Sequencing Center for Infectious Disease"/>
            <person name="Wu L."/>
            <person name="Ma J."/>
        </authorList>
    </citation>
    <scope>NUCLEOTIDE SEQUENCE [LARGE SCALE GENOMIC DNA]</scope>
    <source>
        <strain evidence="11">CGMCC 1.18518</strain>
    </source>
</reference>
<keyword evidence="6 9" id="KW-0328">Glycosyltransferase</keyword>